<name>A0AAD5V5Z4_9APHY</name>
<gene>
    <name evidence="2" type="ORF">NLI96_g4971</name>
</gene>
<evidence type="ECO:0000313" key="3">
    <source>
        <dbReference type="Proteomes" id="UP001212997"/>
    </source>
</evidence>
<evidence type="ECO:0000256" key="1">
    <source>
        <dbReference type="SAM" id="MobiDB-lite"/>
    </source>
</evidence>
<feature type="compositionally biased region" description="Low complexity" evidence="1">
    <location>
        <begin position="238"/>
        <end position="255"/>
    </location>
</feature>
<dbReference type="Proteomes" id="UP001212997">
    <property type="component" value="Unassembled WGS sequence"/>
</dbReference>
<comment type="caution">
    <text evidence="2">The sequence shown here is derived from an EMBL/GenBank/DDBJ whole genome shotgun (WGS) entry which is preliminary data.</text>
</comment>
<keyword evidence="3" id="KW-1185">Reference proteome</keyword>
<feature type="region of interest" description="Disordered" evidence="1">
    <location>
        <begin position="237"/>
        <end position="272"/>
    </location>
</feature>
<feature type="compositionally biased region" description="Polar residues" evidence="1">
    <location>
        <begin position="308"/>
        <end position="328"/>
    </location>
</feature>
<feature type="compositionally biased region" description="Polar residues" evidence="1">
    <location>
        <begin position="256"/>
        <end position="266"/>
    </location>
</feature>
<organism evidence="2 3">
    <name type="scientific">Meripilus lineatus</name>
    <dbReference type="NCBI Taxonomy" id="2056292"/>
    <lineage>
        <taxon>Eukaryota</taxon>
        <taxon>Fungi</taxon>
        <taxon>Dikarya</taxon>
        <taxon>Basidiomycota</taxon>
        <taxon>Agaricomycotina</taxon>
        <taxon>Agaricomycetes</taxon>
        <taxon>Polyporales</taxon>
        <taxon>Meripilaceae</taxon>
        <taxon>Meripilus</taxon>
    </lineage>
</organism>
<feature type="compositionally biased region" description="Polar residues" evidence="1">
    <location>
        <begin position="28"/>
        <end position="38"/>
    </location>
</feature>
<feature type="region of interest" description="Disordered" evidence="1">
    <location>
        <begin position="59"/>
        <end position="142"/>
    </location>
</feature>
<feature type="compositionally biased region" description="Acidic residues" evidence="1">
    <location>
        <begin position="107"/>
        <end position="120"/>
    </location>
</feature>
<accession>A0AAD5V5Z4</accession>
<feature type="compositionally biased region" description="Low complexity" evidence="1">
    <location>
        <begin position="61"/>
        <end position="73"/>
    </location>
</feature>
<proteinExistence type="predicted"/>
<feature type="compositionally biased region" description="Low complexity" evidence="1">
    <location>
        <begin position="211"/>
        <end position="223"/>
    </location>
</feature>
<evidence type="ECO:0000313" key="2">
    <source>
        <dbReference type="EMBL" id="KAJ3485407.1"/>
    </source>
</evidence>
<reference evidence="2" key="1">
    <citation type="submission" date="2022-07" db="EMBL/GenBank/DDBJ databases">
        <title>Genome Sequence of Physisporinus lineatus.</title>
        <authorList>
            <person name="Buettner E."/>
        </authorList>
    </citation>
    <scope>NUCLEOTIDE SEQUENCE</scope>
    <source>
        <strain evidence="2">VT162</strain>
    </source>
</reference>
<dbReference type="AlphaFoldDB" id="A0AAD5V5Z4"/>
<sequence length="598" mass="62848">MMMTTTTMPLLRAIPQSDGRRIFPPTPSYSVPNTTTSDPDVISNTIDQVLAAICTSSADLQTPTPSQPVQLPTSSPPSPQQPTDIPPHPYLEPDLLPTTSPLIDSYPADEDEDVDIEDDFDPRVLPRYARPPTRPQPPQYNRVVEPPMWKSACRARVEHIAHVYGIQAIRDSVRQNVEAYPPLPYPFPKPSPLDSCISEPEQATTEEETASSRSSTPSTLAPPLALQDVGILPAAERNTSTSASPVPSSTSVNATPNTNSMPSSHQQHTDVEASSGLGLGLGLSKGLQLEICTPSDFTTPGTGGVANFSSSRTLTPFGSDSSPGTVSRTGEEGENGVLRVRCEDANVETIISSTTSSPVPPVASVAGAGVIVGGSTSSRAMYAGCEDEDAKMVDRMGYSSASSLMDTTYDGSEEWSSDTESDCDLDLEEDEGNEEELIEAISPHESVLDIPPVVSPPNSGLPPACLAPLFSGGGNNAGNGGLGQEYFAPAEMIGSTSGLADSPMHYQSGSACGALSSSSSLSPTPSSSSQSGVFAFSVTYANTDGVLGPINPALSLLPLPKLSSIPAYPLKDVYPELEYRGTPRVVSPLARGLLRRRS</sequence>
<dbReference type="EMBL" id="JANAWD010000154">
    <property type="protein sequence ID" value="KAJ3485407.1"/>
    <property type="molecule type" value="Genomic_DNA"/>
</dbReference>
<protein>
    <submittedName>
        <fullName evidence="2">Uncharacterized protein</fullName>
    </submittedName>
</protein>
<feature type="compositionally biased region" description="Pro residues" evidence="1">
    <location>
        <begin position="74"/>
        <end position="90"/>
    </location>
</feature>
<feature type="region of interest" description="Disordered" evidence="1">
    <location>
        <begin position="308"/>
        <end position="334"/>
    </location>
</feature>
<feature type="region of interest" description="Disordered" evidence="1">
    <location>
        <begin position="15"/>
        <end position="38"/>
    </location>
</feature>
<dbReference type="PRINTS" id="PR01217">
    <property type="entry name" value="PRICHEXTENSN"/>
</dbReference>
<feature type="region of interest" description="Disordered" evidence="1">
    <location>
        <begin position="184"/>
        <end position="223"/>
    </location>
</feature>